<dbReference type="Gene3D" id="2.40.50.140">
    <property type="entry name" value="Nucleic acid-binding proteins"/>
    <property type="match status" value="1"/>
</dbReference>
<evidence type="ECO:0000313" key="12">
    <source>
        <dbReference type="Proteomes" id="UP000019373"/>
    </source>
</evidence>
<sequence>MLQPRISLRQLRPTCSRLTSPLLSRHHATIVETPSANPPDAPVNIYSLNVAPPPMRDASMTGQSALRRYRPRTPGIRHLVRPVNDHLHKGRPIFKLTFPKKGQSRGGRNFTGHVTVRHRGGGHKRRIRIVDFDRFKGGQHYVERIEHDPGRSAHIALVRDKEAGTKSYIIAAEGLRAGDTVQSYRSGIPKELMDSMGGSIDHGILASKTAWRGNCLPLGMIPVGTPIFNISLAKQGRGMYCRSAGTHGLIIGKGEDAVQKELIKKMEAKRARDKAKAQQKAEQEEAEKLAAKGAKVAAAKEAAEKGTAEDAEKAEEEVQEKFENKAAADADLQTKAQDKTQGLEEVDDGALTLSDEDIRKLEKAAQYVTVRLSSGEVRLIDKEAAATIGVASNGNHQYRQLGKAGRSRWLGIRPTVRGLAMNANEHPHGGGRGKGKGNRDPVSPWGKPAKSGYKTRDKHKLDKLIVQQRPRNHGKRRRGYS</sequence>
<evidence type="ECO:0000256" key="7">
    <source>
        <dbReference type="ARBA" id="ARBA00069872"/>
    </source>
</evidence>
<organism evidence="11 12">
    <name type="scientific">Endocarpon pusillum (strain Z07020 / HMAS-L-300199)</name>
    <name type="common">Lichen-forming fungus</name>
    <dbReference type="NCBI Taxonomy" id="1263415"/>
    <lineage>
        <taxon>Eukaryota</taxon>
        <taxon>Fungi</taxon>
        <taxon>Dikarya</taxon>
        <taxon>Ascomycota</taxon>
        <taxon>Pezizomycotina</taxon>
        <taxon>Eurotiomycetes</taxon>
        <taxon>Chaetothyriomycetidae</taxon>
        <taxon>Verrucariales</taxon>
        <taxon>Verrucariaceae</taxon>
        <taxon>Endocarpon</taxon>
    </lineage>
</organism>
<evidence type="ECO:0000256" key="5">
    <source>
        <dbReference type="ARBA" id="ARBA00023274"/>
    </source>
</evidence>
<evidence type="ECO:0000256" key="1">
    <source>
        <dbReference type="ARBA" id="ARBA00004173"/>
    </source>
</evidence>
<dbReference type="FunFam" id="4.10.950.10:FF:000001">
    <property type="entry name" value="50S ribosomal protein L2"/>
    <property type="match status" value="1"/>
</dbReference>
<protein>
    <recommendedName>
        <fullName evidence="7">Large ribosomal subunit protein uL2m</fullName>
    </recommendedName>
</protein>
<comment type="function">
    <text evidence="6">Component of the mitochondrial ribosome (mitoribosome), a dedicated translation machinery responsible for the synthesis of mitochondrial genome-encoded proteins, including at least some of the essential transmembrane subunits of the mitochondrial respiratory chain. The mitoribosomes are attached to the mitochondrial inner membrane and translation products are cotranslationally integrated into the membrane.</text>
</comment>
<evidence type="ECO:0000256" key="6">
    <source>
        <dbReference type="ARBA" id="ARBA00037226"/>
    </source>
</evidence>
<dbReference type="Pfam" id="PF03947">
    <property type="entry name" value="Ribosomal_L2_C"/>
    <property type="match status" value="2"/>
</dbReference>
<feature type="compositionally biased region" description="Basic and acidic residues" evidence="8">
    <location>
        <begin position="301"/>
        <end position="311"/>
    </location>
</feature>
<dbReference type="OrthoDB" id="268576at2759"/>
<dbReference type="GO" id="GO:0003735">
    <property type="term" value="F:structural constituent of ribosome"/>
    <property type="evidence" value="ECO:0007669"/>
    <property type="project" value="InterPro"/>
</dbReference>
<dbReference type="GO" id="GO:0005762">
    <property type="term" value="C:mitochondrial large ribosomal subunit"/>
    <property type="evidence" value="ECO:0007669"/>
    <property type="project" value="TreeGrafter"/>
</dbReference>
<comment type="similarity">
    <text evidence="2">Belongs to the universal ribosomal protein uL2 family.</text>
</comment>
<dbReference type="SUPFAM" id="SSF50249">
    <property type="entry name" value="Nucleic acid-binding proteins"/>
    <property type="match status" value="1"/>
</dbReference>
<evidence type="ECO:0000256" key="3">
    <source>
        <dbReference type="ARBA" id="ARBA00022980"/>
    </source>
</evidence>
<dbReference type="GO" id="GO:0003723">
    <property type="term" value="F:RNA binding"/>
    <property type="evidence" value="ECO:0007669"/>
    <property type="project" value="TreeGrafter"/>
</dbReference>
<accession>U1GG13</accession>
<dbReference type="Gene3D" id="4.10.950.10">
    <property type="entry name" value="Ribosomal protein L2, domain 3"/>
    <property type="match status" value="1"/>
</dbReference>
<dbReference type="eggNOG" id="KOG0438">
    <property type="taxonomic scope" value="Eukaryota"/>
</dbReference>
<dbReference type="GeneID" id="19237605"/>
<dbReference type="InterPro" id="IPR002171">
    <property type="entry name" value="Ribosomal_uL2"/>
</dbReference>
<reference evidence="12" key="1">
    <citation type="journal article" date="2014" name="BMC Genomics">
        <title>Genome characteristics reveal the impact of lichenization on lichen-forming fungus Endocarpon pusillum Hedwig (Verrucariales, Ascomycota).</title>
        <authorList>
            <person name="Wang Y.-Y."/>
            <person name="Liu B."/>
            <person name="Zhang X.-Y."/>
            <person name="Zhou Q.-M."/>
            <person name="Zhang T."/>
            <person name="Li H."/>
            <person name="Yu Y.-F."/>
            <person name="Zhang X.-L."/>
            <person name="Hao X.-Y."/>
            <person name="Wang M."/>
            <person name="Wang L."/>
            <person name="Wei J.-C."/>
        </authorList>
    </citation>
    <scope>NUCLEOTIDE SEQUENCE [LARGE SCALE GENOMIC DNA]</scope>
    <source>
        <strain evidence="12">Z07020 / HMAS-L-300199</strain>
    </source>
</reference>
<dbReference type="InterPro" id="IPR008991">
    <property type="entry name" value="Translation_prot_SH3-like_sf"/>
</dbReference>
<keyword evidence="4" id="KW-0496">Mitochondrion</keyword>
<dbReference type="Gene3D" id="2.30.30.30">
    <property type="match status" value="1"/>
</dbReference>
<name>U1GG13_ENDPU</name>
<dbReference type="RefSeq" id="XP_007803744.1">
    <property type="nucleotide sequence ID" value="XM_007805553.1"/>
</dbReference>
<proteinExistence type="inferred from homology"/>
<feature type="compositionally biased region" description="Basic and acidic residues" evidence="8">
    <location>
        <begin position="319"/>
        <end position="328"/>
    </location>
</feature>
<dbReference type="InterPro" id="IPR012340">
    <property type="entry name" value="NA-bd_OB-fold"/>
</dbReference>
<evidence type="ECO:0000256" key="8">
    <source>
        <dbReference type="SAM" id="MobiDB-lite"/>
    </source>
</evidence>
<keyword evidence="5" id="KW-0687">Ribonucleoprotein</keyword>
<evidence type="ECO:0000259" key="9">
    <source>
        <dbReference type="SMART" id="SM01382"/>
    </source>
</evidence>
<keyword evidence="3" id="KW-0689">Ribosomal protein</keyword>
<feature type="region of interest" description="Disordered" evidence="8">
    <location>
        <begin position="301"/>
        <end position="341"/>
    </location>
</feature>
<feature type="region of interest" description="Disordered" evidence="8">
    <location>
        <begin position="420"/>
        <end position="481"/>
    </location>
</feature>
<dbReference type="EMBL" id="KE721301">
    <property type="protein sequence ID" value="ERF70686.1"/>
    <property type="molecule type" value="Genomic_DNA"/>
</dbReference>
<dbReference type="HOGENOM" id="CLU_036235_3_0_1"/>
<feature type="domain" description="Large ribosomal subunit protein uL2 RNA-binding" evidence="10">
    <location>
        <begin position="107"/>
        <end position="183"/>
    </location>
</feature>
<dbReference type="Proteomes" id="UP000019373">
    <property type="component" value="Unassembled WGS sequence"/>
</dbReference>
<dbReference type="GO" id="GO:0032543">
    <property type="term" value="P:mitochondrial translation"/>
    <property type="evidence" value="ECO:0007669"/>
    <property type="project" value="TreeGrafter"/>
</dbReference>
<feature type="domain" description="Large ribosomal subunit protein uL2 C-terminal" evidence="9">
    <location>
        <begin position="210"/>
        <end position="448"/>
    </location>
</feature>
<dbReference type="InterPro" id="IPR014726">
    <property type="entry name" value="Ribosomal_uL2_dom3"/>
</dbReference>
<dbReference type="PANTHER" id="PTHR13691">
    <property type="entry name" value="RIBOSOMAL PROTEIN L2"/>
    <property type="match status" value="1"/>
</dbReference>
<dbReference type="OMA" id="HSITINP"/>
<evidence type="ECO:0000259" key="10">
    <source>
        <dbReference type="SMART" id="SM01383"/>
    </source>
</evidence>
<dbReference type="InterPro" id="IPR014722">
    <property type="entry name" value="Rib_uL2_dom2"/>
</dbReference>
<dbReference type="InterPro" id="IPR022669">
    <property type="entry name" value="Ribosomal_uL2_C"/>
</dbReference>
<dbReference type="InterPro" id="IPR022666">
    <property type="entry name" value="Ribosomal_uL2_RNA-bd_dom"/>
</dbReference>
<comment type="subcellular location">
    <subcellularLocation>
        <location evidence="1">Mitochondrion</location>
    </subcellularLocation>
</comment>
<evidence type="ECO:0000313" key="11">
    <source>
        <dbReference type="EMBL" id="ERF70686.1"/>
    </source>
</evidence>
<dbReference type="SMART" id="SM01383">
    <property type="entry name" value="Ribosomal_L2"/>
    <property type="match status" value="1"/>
</dbReference>
<keyword evidence="12" id="KW-1185">Reference proteome</keyword>
<dbReference type="Pfam" id="PF00181">
    <property type="entry name" value="Ribosomal_L2_N"/>
    <property type="match status" value="1"/>
</dbReference>
<dbReference type="FunFam" id="2.40.50.140:FF:000128">
    <property type="entry name" value="50S ribosomal protein L2"/>
    <property type="match status" value="1"/>
</dbReference>
<dbReference type="SMART" id="SM01382">
    <property type="entry name" value="Ribosomal_L2_C"/>
    <property type="match status" value="1"/>
</dbReference>
<gene>
    <name evidence="11" type="ORF">EPUS_02552</name>
</gene>
<feature type="region of interest" description="Disordered" evidence="8">
    <location>
        <begin position="98"/>
        <end position="122"/>
    </location>
</feature>
<evidence type="ECO:0000256" key="4">
    <source>
        <dbReference type="ARBA" id="ARBA00023128"/>
    </source>
</evidence>
<dbReference type="SUPFAM" id="SSF50104">
    <property type="entry name" value="Translation proteins SH3-like domain"/>
    <property type="match status" value="2"/>
</dbReference>
<dbReference type="PANTHER" id="PTHR13691:SF5">
    <property type="entry name" value="LARGE RIBOSOMAL SUBUNIT PROTEIN UL2M"/>
    <property type="match status" value="1"/>
</dbReference>
<dbReference type="AlphaFoldDB" id="U1GG13"/>
<feature type="compositionally biased region" description="Basic residues" evidence="8">
    <location>
        <begin position="470"/>
        <end position="481"/>
    </location>
</feature>
<evidence type="ECO:0000256" key="2">
    <source>
        <dbReference type="ARBA" id="ARBA00005636"/>
    </source>
</evidence>